<dbReference type="GO" id="GO:0044183">
    <property type="term" value="F:protein folding chaperone"/>
    <property type="evidence" value="ECO:0007669"/>
    <property type="project" value="InterPro"/>
</dbReference>
<dbReference type="Gene3D" id="1.10.1200.210">
    <property type="entry name" value="Chaperonin-like RbcX"/>
    <property type="match status" value="1"/>
</dbReference>
<name>A0AAW1QDX1_9CHLO</name>
<dbReference type="GO" id="GO:0110102">
    <property type="term" value="P:ribulose bisphosphate carboxylase complex assembly"/>
    <property type="evidence" value="ECO:0007669"/>
    <property type="project" value="InterPro"/>
</dbReference>
<dbReference type="InterPro" id="IPR003435">
    <property type="entry name" value="Chaperonin_RcbX"/>
</dbReference>
<protein>
    <submittedName>
        <fullName evidence="4">Uncharacterized protein</fullName>
    </submittedName>
</protein>
<dbReference type="Pfam" id="PF02341">
    <property type="entry name" value="RbcX"/>
    <property type="match status" value="1"/>
</dbReference>
<proteinExistence type="predicted"/>
<accession>A0AAW1QDX1</accession>
<evidence type="ECO:0000256" key="3">
    <source>
        <dbReference type="ARBA" id="ARBA00023300"/>
    </source>
</evidence>
<dbReference type="EMBL" id="JALJOR010000003">
    <property type="protein sequence ID" value="KAK9819600.1"/>
    <property type="molecule type" value="Genomic_DNA"/>
</dbReference>
<dbReference type="SUPFAM" id="SSF158615">
    <property type="entry name" value="RbcX-like"/>
    <property type="match status" value="1"/>
</dbReference>
<evidence type="ECO:0000313" key="4">
    <source>
        <dbReference type="EMBL" id="KAK9819600.1"/>
    </source>
</evidence>
<keyword evidence="1" id="KW-0602">Photosynthesis</keyword>
<organism evidence="4 5">
    <name type="scientific">[Myrmecia] bisecta</name>
    <dbReference type="NCBI Taxonomy" id="41462"/>
    <lineage>
        <taxon>Eukaryota</taxon>
        <taxon>Viridiplantae</taxon>
        <taxon>Chlorophyta</taxon>
        <taxon>core chlorophytes</taxon>
        <taxon>Trebouxiophyceae</taxon>
        <taxon>Trebouxiales</taxon>
        <taxon>Trebouxiaceae</taxon>
        <taxon>Myrmecia</taxon>
    </lineage>
</organism>
<keyword evidence="3" id="KW-0120">Carbon dioxide fixation</keyword>
<dbReference type="GO" id="GO:0015979">
    <property type="term" value="P:photosynthesis"/>
    <property type="evidence" value="ECO:0007669"/>
    <property type="project" value="UniProtKB-KW"/>
</dbReference>
<reference evidence="4 5" key="1">
    <citation type="journal article" date="2024" name="Nat. Commun.">
        <title>Phylogenomics reveals the evolutionary origins of lichenization in chlorophyte algae.</title>
        <authorList>
            <person name="Puginier C."/>
            <person name="Libourel C."/>
            <person name="Otte J."/>
            <person name="Skaloud P."/>
            <person name="Haon M."/>
            <person name="Grisel S."/>
            <person name="Petersen M."/>
            <person name="Berrin J.G."/>
            <person name="Delaux P.M."/>
            <person name="Dal Grande F."/>
            <person name="Keller J."/>
        </authorList>
    </citation>
    <scope>NUCLEOTIDE SEQUENCE [LARGE SCALE GENOMIC DNA]</scope>
    <source>
        <strain evidence="4 5">SAG 2043</strain>
    </source>
</reference>
<keyword evidence="5" id="KW-1185">Reference proteome</keyword>
<sequence>MLVGSDLQATVPHSLPEVVCVCLAIDVPGLLVETPHTMGVIEKVRTVLRRLENALAVLGAPQDAEVVTLTPRGQWAGAPQSGVAPVSPGAQQDQEMAVDIHRTLCRSAAQSQPAVPEEDVEVLASIGAIKSLAECVQFTTWASRQGFQLYFMVDGGNALDAERATVWGAPAARSEAAKCLKGMAKGHVLAQAVSAASFAARQEATPAREGTLFMHVDGGPTEAEFESCKKFYPTLSGEQERLFMEQTDRHRMKFYTGDVPLLLNSWAAATSVSDFLGSKVMLQIMRYVDSVSKDVQPADMLLLESILTGAKYDSHHTGAMSLRRLYWFDTAQRGHVISDYVRNQLAAKVFSNSTKVATSLYTAESWLDNMQPRRLLPRVQAYNWGDTDARESDSEPGKDDDGFDKDTLAVMLRVLTARATQKALLTLQETDMYAANWLSNFASTNPPIEGNKFLTKLYKEPSVSHVDAISRKTHFISPTLLANRILTMRDDMAKTLAAQMPAFSERDNIELMRAQLEANSYVSGSYDKKTPKGQTFPRWNL</sequence>
<dbReference type="InterPro" id="IPR038052">
    <property type="entry name" value="Chaperonin_RbcX_sf"/>
</dbReference>
<dbReference type="Proteomes" id="UP001489004">
    <property type="component" value="Unassembled WGS sequence"/>
</dbReference>
<evidence type="ECO:0000256" key="2">
    <source>
        <dbReference type="ARBA" id="ARBA00023186"/>
    </source>
</evidence>
<dbReference type="AlphaFoldDB" id="A0AAW1QDX1"/>
<comment type="caution">
    <text evidence="4">The sequence shown here is derived from an EMBL/GenBank/DDBJ whole genome shotgun (WGS) entry which is preliminary data.</text>
</comment>
<gene>
    <name evidence="4" type="ORF">WJX72_000142</name>
</gene>
<evidence type="ECO:0000256" key="1">
    <source>
        <dbReference type="ARBA" id="ARBA00022531"/>
    </source>
</evidence>
<evidence type="ECO:0000313" key="5">
    <source>
        <dbReference type="Proteomes" id="UP001489004"/>
    </source>
</evidence>
<keyword evidence="2" id="KW-0143">Chaperone</keyword>
<dbReference type="GO" id="GO:0015977">
    <property type="term" value="P:carbon fixation"/>
    <property type="evidence" value="ECO:0007669"/>
    <property type="project" value="UniProtKB-KW"/>
</dbReference>